<sequence>MSCFKLPESLCKELENMMTKFWWGQRKEENKIRWVSWSKMCATKQNEGKGFKDLHSFNMALLEKQAWKIMNETSSLLHRIYKSKYFLNSSIQEAQLGNAPSYAWRGIWESIRLLMKGCKWRVGDGESINIWTDI</sequence>
<dbReference type="PANTHER" id="PTHR33116:SF86">
    <property type="entry name" value="REVERSE TRANSCRIPTASE DOMAIN-CONTAINING PROTEIN"/>
    <property type="match status" value="1"/>
</dbReference>
<proteinExistence type="predicted"/>
<comment type="caution">
    <text evidence="1">The sequence shown here is derived from an EMBL/GenBank/DDBJ whole genome shotgun (WGS) entry which is preliminary data.</text>
</comment>
<dbReference type="Proteomes" id="UP000811246">
    <property type="component" value="Chromosome 11"/>
</dbReference>
<gene>
    <name evidence="1" type="ORF">I3842_11G070100</name>
</gene>
<dbReference type="EMBL" id="CM031835">
    <property type="protein sequence ID" value="KAG6687414.1"/>
    <property type="molecule type" value="Genomic_DNA"/>
</dbReference>
<dbReference type="AlphaFoldDB" id="A0A922IZW2"/>
<evidence type="ECO:0000313" key="1">
    <source>
        <dbReference type="EMBL" id="KAG6687414.1"/>
    </source>
</evidence>
<evidence type="ECO:0000313" key="2">
    <source>
        <dbReference type="Proteomes" id="UP000811246"/>
    </source>
</evidence>
<reference evidence="1" key="1">
    <citation type="submission" date="2021-01" db="EMBL/GenBank/DDBJ databases">
        <authorList>
            <person name="Lovell J.T."/>
            <person name="Bentley N."/>
            <person name="Bhattarai G."/>
            <person name="Jenkins J.W."/>
            <person name="Sreedasyam A."/>
            <person name="Alarcon Y."/>
            <person name="Bock C."/>
            <person name="Boston L."/>
            <person name="Carlson J."/>
            <person name="Cervantes K."/>
            <person name="Clermont K."/>
            <person name="Krom N."/>
            <person name="Kubenka K."/>
            <person name="Mamidi S."/>
            <person name="Mattison C."/>
            <person name="Monteros M."/>
            <person name="Pisani C."/>
            <person name="Plott C."/>
            <person name="Rajasekar S."/>
            <person name="Rhein H.S."/>
            <person name="Rohla C."/>
            <person name="Song M."/>
            <person name="Hilaire R.S."/>
            <person name="Shu S."/>
            <person name="Wells L."/>
            <person name="Wang X."/>
            <person name="Webber J."/>
            <person name="Heerema R.J."/>
            <person name="Klein P."/>
            <person name="Conner P."/>
            <person name="Grauke L."/>
            <person name="Grimwood J."/>
            <person name="Schmutz J."/>
            <person name="Randall J.J."/>
        </authorList>
    </citation>
    <scope>NUCLEOTIDE SEQUENCE</scope>
    <source>
        <tissue evidence="1">Leaf</tissue>
    </source>
</reference>
<organism evidence="1 2">
    <name type="scientific">Carya illinoinensis</name>
    <name type="common">Pecan</name>
    <dbReference type="NCBI Taxonomy" id="32201"/>
    <lineage>
        <taxon>Eukaryota</taxon>
        <taxon>Viridiplantae</taxon>
        <taxon>Streptophyta</taxon>
        <taxon>Embryophyta</taxon>
        <taxon>Tracheophyta</taxon>
        <taxon>Spermatophyta</taxon>
        <taxon>Magnoliopsida</taxon>
        <taxon>eudicotyledons</taxon>
        <taxon>Gunneridae</taxon>
        <taxon>Pentapetalae</taxon>
        <taxon>rosids</taxon>
        <taxon>fabids</taxon>
        <taxon>Fagales</taxon>
        <taxon>Juglandaceae</taxon>
        <taxon>Carya</taxon>
    </lineage>
</organism>
<dbReference type="PANTHER" id="PTHR33116">
    <property type="entry name" value="REVERSE TRANSCRIPTASE ZINC-BINDING DOMAIN-CONTAINING PROTEIN-RELATED-RELATED"/>
    <property type="match status" value="1"/>
</dbReference>
<name>A0A922IZW2_CARIL</name>
<protein>
    <submittedName>
        <fullName evidence="1">Uncharacterized protein</fullName>
    </submittedName>
</protein>
<accession>A0A922IZW2</accession>